<proteinExistence type="predicted"/>
<dbReference type="EMBL" id="JACIDG010000002">
    <property type="protein sequence ID" value="MBB3913608.1"/>
    <property type="molecule type" value="Genomic_DNA"/>
</dbReference>
<sequence length="55" mass="6167">MGGAHDPYHRFYFFVLKVTIAQLLAGMVLLGAFRLITGREPDVGRMLAHFKTMTA</sequence>
<feature type="transmembrane region" description="Helical" evidence="1">
    <location>
        <begin position="12"/>
        <end position="36"/>
    </location>
</feature>
<dbReference type="Proteomes" id="UP000545490">
    <property type="component" value="Unassembled WGS sequence"/>
</dbReference>
<evidence type="ECO:0000313" key="3">
    <source>
        <dbReference type="Proteomes" id="UP000545490"/>
    </source>
</evidence>
<keyword evidence="1" id="KW-0812">Transmembrane</keyword>
<organism evidence="2 3">
    <name type="scientific">Rhizobium fabae</name>
    <dbReference type="NCBI Taxonomy" id="573179"/>
    <lineage>
        <taxon>Bacteria</taxon>
        <taxon>Pseudomonadati</taxon>
        <taxon>Pseudomonadota</taxon>
        <taxon>Alphaproteobacteria</taxon>
        <taxon>Hyphomicrobiales</taxon>
        <taxon>Rhizobiaceae</taxon>
        <taxon>Rhizobium/Agrobacterium group</taxon>
        <taxon>Rhizobium</taxon>
    </lineage>
</organism>
<dbReference type="RefSeq" id="WP_164737505.1">
    <property type="nucleotide sequence ID" value="NZ_JACIDG010000002.1"/>
</dbReference>
<comment type="caution">
    <text evidence="2">The sequence shown here is derived from an EMBL/GenBank/DDBJ whole genome shotgun (WGS) entry which is preliminary data.</text>
</comment>
<evidence type="ECO:0000256" key="1">
    <source>
        <dbReference type="SAM" id="Phobius"/>
    </source>
</evidence>
<gene>
    <name evidence="2" type="ORF">GGQ65_000877</name>
</gene>
<dbReference type="AlphaFoldDB" id="A0A7W6FH00"/>
<evidence type="ECO:0000313" key="2">
    <source>
        <dbReference type="EMBL" id="MBB3913608.1"/>
    </source>
</evidence>
<name>A0A7W6FH00_9HYPH</name>
<protein>
    <submittedName>
        <fullName evidence="2">Uncharacterized protein</fullName>
    </submittedName>
</protein>
<accession>A0A7W6FH00</accession>
<keyword evidence="1" id="KW-1133">Transmembrane helix</keyword>
<reference evidence="2 3" key="1">
    <citation type="submission" date="2020-08" db="EMBL/GenBank/DDBJ databases">
        <title>Genomic Encyclopedia of Type Strains, Phase IV (KMG-IV): sequencing the most valuable type-strain genomes for metagenomic binning, comparative biology and taxonomic classification.</title>
        <authorList>
            <person name="Goeker M."/>
        </authorList>
    </citation>
    <scope>NUCLEOTIDE SEQUENCE [LARGE SCALE GENOMIC DNA]</scope>
    <source>
        <strain evidence="2 3">DSM 19331</strain>
    </source>
</reference>
<keyword evidence="1" id="KW-0472">Membrane</keyword>